<proteinExistence type="predicted"/>
<name>A0A929KYT7_9SPHI</name>
<accession>A0A929KYT7</accession>
<dbReference type="AlphaFoldDB" id="A0A929KYT7"/>
<keyword evidence="1" id="KW-0732">Signal</keyword>
<keyword evidence="3" id="KW-1185">Reference proteome</keyword>
<protein>
    <submittedName>
        <fullName evidence="2">Uncharacterized protein</fullName>
    </submittedName>
</protein>
<sequence>MKKLTHFKTVSATIAIVSSLVLSTASAQTTDSLRKAAAAAKGDTAMVMRHAIDGVLVSKEVFDARKDGLIGLIAYPGKIFDPQYKGYVAMKVSEKNENSPAVLKLKARADSLGLKSHRMERRQ</sequence>
<evidence type="ECO:0000313" key="2">
    <source>
        <dbReference type="EMBL" id="MBE9664194.1"/>
    </source>
</evidence>
<dbReference type="EMBL" id="JADFFL010000010">
    <property type="protein sequence ID" value="MBE9664194.1"/>
    <property type="molecule type" value="Genomic_DNA"/>
</dbReference>
<gene>
    <name evidence="2" type="ORF">IRJ16_20095</name>
</gene>
<dbReference type="RefSeq" id="WP_194113442.1">
    <property type="nucleotide sequence ID" value="NZ_JADFFL010000010.1"/>
</dbReference>
<evidence type="ECO:0000256" key="1">
    <source>
        <dbReference type="SAM" id="SignalP"/>
    </source>
</evidence>
<evidence type="ECO:0000313" key="3">
    <source>
        <dbReference type="Proteomes" id="UP000622475"/>
    </source>
</evidence>
<organism evidence="2 3">
    <name type="scientific">Mucilaginibacter myungsuensis</name>
    <dbReference type="NCBI Taxonomy" id="649104"/>
    <lineage>
        <taxon>Bacteria</taxon>
        <taxon>Pseudomonadati</taxon>
        <taxon>Bacteroidota</taxon>
        <taxon>Sphingobacteriia</taxon>
        <taxon>Sphingobacteriales</taxon>
        <taxon>Sphingobacteriaceae</taxon>
        <taxon>Mucilaginibacter</taxon>
    </lineage>
</organism>
<dbReference type="Proteomes" id="UP000622475">
    <property type="component" value="Unassembled WGS sequence"/>
</dbReference>
<feature type="chain" id="PRO_5036911467" evidence="1">
    <location>
        <begin position="28"/>
        <end position="123"/>
    </location>
</feature>
<comment type="caution">
    <text evidence="2">The sequence shown here is derived from an EMBL/GenBank/DDBJ whole genome shotgun (WGS) entry which is preliminary data.</text>
</comment>
<feature type="signal peptide" evidence="1">
    <location>
        <begin position="1"/>
        <end position="27"/>
    </location>
</feature>
<reference evidence="2" key="1">
    <citation type="submission" date="2020-10" db="EMBL/GenBank/DDBJ databases">
        <title>Mucilaginibacter mali sp. nov., isolated from rhizosphere soil of apple orchard.</title>
        <authorList>
            <person name="Lee J.-S."/>
            <person name="Kim H.S."/>
            <person name="Kim J.-S."/>
        </authorList>
    </citation>
    <scope>NUCLEOTIDE SEQUENCE</scope>
    <source>
        <strain evidence="2">KCTC 22746</strain>
    </source>
</reference>